<keyword evidence="3" id="KW-1185">Reference proteome</keyword>
<dbReference type="KEGG" id="cpip:CJF12_18015"/>
<dbReference type="AlphaFoldDB" id="A0A086AKM2"/>
<comment type="caution">
    <text evidence="2">The sequence shown here is derived from an EMBL/GenBank/DDBJ whole genome shotgun (WGS) entry which is preliminary data.</text>
</comment>
<reference evidence="2 3" key="1">
    <citation type="submission" date="2014-07" db="EMBL/GenBank/DDBJ databases">
        <title>Genome of Chryseobacterium piperi CTM.</title>
        <authorList>
            <person name="Pipes S.E."/>
            <person name="Stropko S.J."/>
            <person name="Newman J.D."/>
        </authorList>
    </citation>
    <scope>NUCLEOTIDE SEQUENCE [LARGE SCALE GENOMIC DNA]</scope>
    <source>
        <strain evidence="2 3">CTM</strain>
    </source>
</reference>
<feature type="transmembrane region" description="Helical" evidence="1">
    <location>
        <begin position="53"/>
        <end position="82"/>
    </location>
</feature>
<name>A0A086AKM2_9FLAO</name>
<organism evidence="2 3">
    <name type="scientific">Chryseobacterium piperi</name>
    <dbReference type="NCBI Taxonomy" id="558152"/>
    <lineage>
        <taxon>Bacteria</taxon>
        <taxon>Pseudomonadati</taxon>
        <taxon>Bacteroidota</taxon>
        <taxon>Flavobacteriia</taxon>
        <taxon>Flavobacteriales</taxon>
        <taxon>Weeksellaceae</taxon>
        <taxon>Chryseobacterium group</taxon>
        <taxon>Chryseobacterium</taxon>
    </lineage>
</organism>
<dbReference type="EMBL" id="JPRJ01000046">
    <property type="protein sequence ID" value="KFF17236.1"/>
    <property type="molecule type" value="Genomic_DNA"/>
</dbReference>
<gene>
    <name evidence="2" type="ORF">IQ37_17285</name>
</gene>
<keyword evidence="1" id="KW-0812">Transmembrane</keyword>
<evidence type="ECO:0000313" key="3">
    <source>
        <dbReference type="Proteomes" id="UP000028709"/>
    </source>
</evidence>
<keyword evidence="1" id="KW-1133">Transmembrane helix</keyword>
<keyword evidence="1" id="KW-0472">Membrane</keyword>
<evidence type="ECO:0000256" key="1">
    <source>
        <dbReference type="SAM" id="Phobius"/>
    </source>
</evidence>
<accession>A0A086AKM2</accession>
<proteinExistence type="predicted"/>
<dbReference type="Proteomes" id="UP000028709">
    <property type="component" value="Unassembled WGS sequence"/>
</dbReference>
<sequence length="108" mass="12796">MEIQFLIKICQLKISKNDRMTKNNIFAIKFWSIFILIYAIITKYTFNNFGKEMAVYTILGIGAIIFILLIFLTLLRIIMLFLDKNQNTKGSKFLIRVEESFEILTFRK</sequence>
<evidence type="ECO:0000313" key="2">
    <source>
        <dbReference type="EMBL" id="KFF17236.1"/>
    </source>
</evidence>
<protein>
    <submittedName>
        <fullName evidence="2">Uncharacterized protein</fullName>
    </submittedName>
</protein>
<feature type="transmembrane region" description="Helical" evidence="1">
    <location>
        <begin position="21"/>
        <end position="41"/>
    </location>
</feature>